<dbReference type="Proteomes" id="UP000652761">
    <property type="component" value="Unassembled WGS sequence"/>
</dbReference>
<name>A0A843VJ46_COLES</name>
<feature type="region of interest" description="Disordered" evidence="1">
    <location>
        <begin position="107"/>
        <end position="136"/>
    </location>
</feature>
<gene>
    <name evidence="2" type="ORF">Taro_029163</name>
</gene>
<evidence type="ECO:0000256" key="1">
    <source>
        <dbReference type="SAM" id="MobiDB-lite"/>
    </source>
</evidence>
<evidence type="ECO:0000313" key="3">
    <source>
        <dbReference type="Proteomes" id="UP000652761"/>
    </source>
</evidence>
<accession>A0A843VJ46</accession>
<reference evidence="2" key="1">
    <citation type="submission" date="2017-07" db="EMBL/GenBank/DDBJ databases">
        <title>Taro Niue Genome Assembly and Annotation.</title>
        <authorList>
            <person name="Atibalentja N."/>
            <person name="Keating K."/>
            <person name="Fields C.J."/>
        </authorList>
    </citation>
    <scope>NUCLEOTIDE SEQUENCE</scope>
    <source>
        <strain evidence="2">Niue_2</strain>
        <tissue evidence="2">Leaf</tissue>
    </source>
</reference>
<proteinExistence type="predicted"/>
<evidence type="ECO:0000313" key="2">
    <source>
        <dbReference type="EMBL" id="MQL96478.1"/>
    </source>
</evidence>
<dbReference type="EMBL" id="NMUH01001921">
    <property type="protein sequence ID" value="MQL96478.1"/>
    <property type="molecule type" value="Genomic_DNA"/>
</dbReference>
<keyword evidence="3" id="KW-1185">Reference proteome</keyword>
<organism evidence="2 3">
    <name type="scientific">Colocasia esculenta</name>
    <name type="common">Wild taro</name>
    <name type="synonym">Arum esculentum</name>
    <dbReference type="NCBI Taxonomy" id="4460"/>
    <lineage>
        <taxon>Eukaryota</taxon>
        <taxon>Viridiplantae</taxon>
        <taxon>Streptophyta</taxon>
        <taxon>Embryophyta</taxon>
        <taxon>Tracheophyta</taxon>
        <taxon>Spermatophyta</taxon>
        <taxon>Magnoliopsida</taxon>
        <taxon>Liliopsida</taxon>
        <taxon>Araceae</taxon>
        <taxon>Aroideae</taxon>
        <taxon>Colocasieae</taxon>
        <taxon>Colocasia</taxon>
    </lineage>
</organism>
<comment type="caution">
    <text evidence="2">The sequence shown here is derived from an EMBL/GenBank/DDBJ whole genome shotgun (WGS) entry which is preliminary data.</text>
</comment>
<sequence>MLRIRAVGKGEKLEAVALQDVMIVVGRMAKLDGEGTVADDCHLVGLPASAPGDAGLLTTENPHQAIVRQLGLLQHRHPEEASLQPPRDVVRGQLRRIQAQEPTRAALGRGPNRALRRRRARESKLGESRCRVSPQRPGLALRSLSRRGRGGGRDGRGWRCRHIYPRPKIGLLLSVYSEFSNRVSGELYPIWPPPPSSLRPPPPQGHNGLVVVAIGAGQRDPSRAQGRSTVAPPVSEELAAASRPLCSLSVSLYVSLSAGGGRLLPIFLSLASERKRALLREEERALLSLLQPCQALKVEATVDAILDDHHHDQLFFLPSLNSWLVKTSR</sequence>
<dbReference type="AlphaFoldDB" id="A0A843VJ46"/>
<protein>
    <submittedName>
        <fullName evidence="2">Uncharacterized protein</fullName>
    </submittedName>
</protein>